<evidence type="ECO:0000256" key="1">
    <source>
        <dbReference type="SAM" id="Phobius"/>
    </source>
</evidence>
<name>A0A818N946_9BILA</name>
<evidence type="ECO:0000313" key="3">
    <source>
        <dbReference type="Proteomes" id="UP000663869"/>
    </source>
</evidence>
<evidence type="ECO:0000313" key="2">
    <source>
        <dbReference type="EMBL" id="CAF3603060.1"/>
    </source>
</evidence>
<keyword evidence="1" id="KW-0812">Transmembrane</keyword>
<reference evidence="2" key="1">
    <citation type="submission" date="2021-02" db="EMBL/GenBank/DDBJ databases">
        <authorList>
            <person name="Nowell W R."/>
        </authorList>
    </citation>
    <scope>NUCLEOTIDE SEQUENCE</scope>
</reference>
<feature type="transmembrane region" description="Helical" evidence="1">
    <location>
        <begin position="16"/>
        <end position="34"/>
    </location>
</feature>
<protein>
    <submittedName>
        <fullName evidence="2">Uncharacterized protein</fullName>
    </submittedName>
</protein>
<comment type="caution">
    <text evidence="2">The sequence shown here is derived from an EMBL/GenBank/DDBJ whole genome shotgun (WGS) entry which is preliminary data.</text>
</comment>
<organism evidence="2 3">
    <name type="scientific">Rotaria socialis</name>
    <dbReference type="NCBI Taxonomy" id="392032"/>
    <lineage>
        <taxon>Eukaryota</taxon>
        <taxon>Metazoa</taxon>
        <taxon>Spiralia</taxon>
        <taxon>Gnathifera</taxon>
        <taxon>Rotifera</taxon>
        <taxon>Eurotatoria</taxon>
        <taxon>Bdelloidea</taxon>
        <taxon>Philodinida</taxon>
        <taxon>Philodinidae</taxon>
        <taxon>Rotaria</taxon>
    </lineage>
</organism>
<gene>
    <name evidence="2" type="ORF">FME351_LOCUS22056</name>
</gene>
<dbReference type="Proteomes" id="UP000663869">
    <property type="component" value="Unassembled WGS sequence"/>
</dbReference>
<feature type="transmembrane region" description="Helical" evidence="1">
    <location>
        <begin position="94"/>
        <end position="115"/>
    </location>
</feature>
<keyword evidence="1" id="KW-1133">Transmembrane helix</keyword>
<keyword evidence="1" id="KW-0472">Membrane</keyword>
<proteinExistence type="predicted"/>
<sequence length="136" mass="15546">MSASTIVNIQQNLDRYGLSTLIVMAPSITNWILINTSLISSVYDVDHIDPQHRSIVVCKLRYCSVGLSNNYWSISCTAPVAQRKSQMQLTVEALAGYIVCPILSYIYCVAQFYVYMNCSDKFRNNFIRLIRWQPAH</sequence>
<dbReference type="EMBL" id="CAJNYU010002807">
    <property type="protein sequence ID" value="CAF3603060.1"/>
    <property type="molecule type" value="Genomic_DNA"/>
</dbReference>
<accession>A0A818N946</accession>
<dbReference type="AlphaFoldDB" id="A0A818N946"/>